<evidence type="ECO:0000256" key="5">
    <source>
        <dbReference type="ARBA" id="ARBA00022989"/>
    </source>
</evidence>
<accession>A0A1H8VMU2</accession>
<dbReference type="Proteomes" id="UP000198582">
    <property type="component" value="Unassembled WGS sequence"/>
</dbReference>
<evidence type="ECO:0000256" key="4">
    <source>
        <dbReference type="ARBA" id="ARBA00022692"/>
    </source>
</evidence>
<keyword evidence="5 8" id="KW-1133">Transmembrane helix</keyword>
<feature type="transmembrane region" description="Helical" evidence="8">
    <location>
        <begin position="141"/>
        <end position="158"/>
    </location>
</feature>
<evidence type="ECO:0000256" key="6">
    <source>
        <dbReference type="ARBA" id="ARBA00023136"/>
    </source>
</evidence>
<feature type="transmembrane region" description="Helical" evidence="8">
    <location>
        <begin position="67"/>
        <end position="88"/>
    </location>
</feature>
<feature type="transmembrane region" description="Helical" evidence="8">
    <location>
        <begin position="194"/>
        <end position="212"/>
    </location>
</feature>
<keyword evidence="4 8" id="KW-0812">Transmembrane</keyword>
<organism evidence="10 11">
    <name type="scientific">Amycolatopsis saalfeldensis</name>
    <dbReference type="NCBI Taxonomy" id="394193"/>
    <lineage>
        <taxon>Bacteria</taxon>
        <taxon>Bacillati</taxon>
        <taxon>Actinomycetota</taxon>
        <taxon>Actinomycetes</taxon>
        <taxon>Pseudonocardiales</taxon>
        <taxon>Pseudonocardiaceae</taxon>
        <taxon>Amycolatopsis</taxon>
    </lineage>
</organism>
<feature type="transmembrane region" description="Helical" evidence="8">
    <location>
        <begin position="165"/>
        <end position="188"/>
    </location>
</feature>
<keyword evidence="6 8" id="KW-0472">Membrane</keyword>
<evidence type="ECO:0000256" key="8">
    <source>
        <dbReference type="SAM" id="Phobius"/>
    </source>
</evidence>
<evidence type="ECO:0000313" key="11">
    <source>
        <dbReference type="Proteomes" id="UP000198582"/>
    </source>
</evidence>
<dbReference type="GO" id="GO:0016413">
    <property type="term" value="F:O-acetyltransferase activity"/>
    <property type="evidence" value="ECO:0007669"/>
    <property type="project" value="TreeGrafter"/>
</dbReference>
<feature type="transmembrane region" description="Helical" evidence="8">
    <location>
        <begin position="288"/>
        <end position="304"/>
    </location>
</feature>
<evidence type="ECO:0000313" key="10">
    <source>
        <dbReference type="EMBL" id="SEP16208.1"/>
    </source>
</evidence>
<dbReference type="STRING" id="394193.SAMN04489732_104138"/>
<proteinExistence type="inferred from homology"/>
<dbReference type="PANTHER" id="PTHR40074">
    <property type="entry name" value="O-ACETYLTRANSFERASE WECH"/>
    <property type="match status" value="1"/>
</dbReference>
<dbReference type="RefSeq" id="WP_177231285.1">
    <property type="nucleotide sequence ID" value="NZ_FOEF01000004.1"/>
</dbReference>
<protein>
    <submittedName>
        <fullName evidence="10">Uncharacterized membrane protein YcfT</fullName>
    </submittedName>
</protein>
<feature type="transmembrane region" description="Helical" evidence="8">
    <location>
        <begin position="249"/>
        <end position="268"/>
    </location>
</feature>
<feature type="domain" description="Acyltransferase 3" evidence="9">
    <location>
        <begin position="23"/>
        <end position="337"/>
    </location>
</feature>
<evidence type="ECO:0000256" key="2">
    <source>
        <dbReference type="ARBA" id="ARBA00007400"/>
    </source>
</evidence>
<dbReference type="GO" id="GO:0005886">
    <property type="term" value="C:plasma membrane"/>
    <property type="evidence" value="ECO:0007669"/>
    <property type="project" value="UniProtKB-SubCell"/>
</dbReference>
<feature type="transmembrane region" description="Helical" evidence="8">
    <location>
        <begin position="316"/>
        <end position="337"/>
    </location>
</feature>
<reference evidence="10 11" key="1">
    <citation type="submission" date="2016-10" db="EMBL/GenBank/DDBJ databases">
        <authorList>
            <person name="de Groot N.N."/>
        </authorList>
    </citation>
    <scope>NUCLEOTIDE SEQUENCE [LARGE SCALE GENOMIC DNA]</scope>
    <source>
        <strain evidence="10 11">DSM 44993</strain>
    </source>
</reference>
<dbReference type="InterPro" id="IPR002656">
    <property type="entry name" value="Acyl_transf_3_dom"/>
</dbReference>
<keyword evidence="3" id="KW-1003">Cell membrane</keyword>
<evidence type="ECO:0000256" key="3">
    <source>
        <dbReference type="ARBA" id="ARBA00022475"/>
    </source>
</evidence>
<keyword evidence="11" id="KW-1185">Reference proteome</keyword>
<name>A0A1H8VMU2_9PSEU</name>
<feature type="region of interest" description="Disordered" evidence="7">
    <location>
        <begin position="354"/>
        <end position="388"/>
    </location>
</feature>
<comment type="subcellular location">
    <subcellularLocation>
        <location evidence="1">Cell membrane</location>
        <topology evidence="1">Multi-pass membrane protein</topology>
    </subcellularLocation>
</comment>
<gene>
    <name evidence="10" type="ORF">SAMN04489732_104138</name>
</gene>
<feature type="transmembrane region" description="Helical" evidence="8">
    <location>
        <begin position="27"/>
        <end position="47"/>
    </location>
</feature>
<dbReference type="AlphaFoldDB" id="A0A1H8VMU2"/>
<dbReference type="Pfam" id="PF01757">
    <property type="entry name" value="Acyl_transf_3"/>
    <property type="match status" value="1"/>
</dbReference>
<dbReference type="PANTHER" id="PTHR40074:SF4">
    <property type="entry name" value="INNER MEMBRANE PROTEIN YCFT"/>
    <property type="match status" value="1"/>
</dbReference>
<feature type="compositionally biased region" description="Basic and acidic residues" evidence="7">
    <location>
        <begin position="354"/>
        <end position="367"/>
    </location>
</feature>
<evidence type="ECO:0000256" key="1">
    <source>
        <dbReference type="ARBA" id="ARBA00004651"/>
    </source>
</evidence>
<feature type="transmembrane region" description="Helical" evidence="8">
    <location>
        <begin position="100"/>
        <end position="121"/>
    </location>
</feature>
<feature type="transmembrane region" description="Helical" evidence="8">
    <location>
        <begin position="224"/>
        <end position="243"/>
    </location>
</feature>
<evidence type="ECO:0000259" key="9">
    <source>
        <dbReference type="Pfam" id="PF01757"/>
    </source>
</evidence>
<comment type="similarity">
    <text evidence="2">Belongs to the acyltransferase 3 family.</text>
</comment>
<dbReference type="EMBL" id="FOEF01000004">
    <property type="protein sequence ID" value="SEP16208.1"/>
    <property type="molecule type" value="Genomic_DNA"/>
</dbReference>
<evidence type="ECO:0000256" key="7">
    <source>
        <dbReference type="SAM" id="MobiDB-lite"/>
    </source>
</evidence>
<dbReference type="GO" id="GO:0009246">
    <property type="term" value="P:enterobacterial common antigen biosynthetic process"/>
    <property type="evidence" value="ECO:0007669"/>
    <property type="project" value="TreeGrafter"/>
</dbReference>
<sequence>MAVETTGRFVGDLRDPAPAERLLWPDVAKGACIVLVVLWHVIMKQYLQIDWRISTPLPGAWGAAGELLLPLRMPLFFAISGFFAARAVNRPWRTVARSRVAKFFYLYVLWLSVHTLVLSFFPGFATEHAGSVLEFVSQLTITPTNLWYLFALAGYFVLAKLSRRLPFWIMLAAAFALSATASAGLVAVPGDRGGLYQNLLFFLAGSYGTSLVKRIATEASWLRFALIGVPYLGVLAAVDHFGLKTVFGLWPVLSLVAIVLGVTAAALVTRWERPANAIASVGRRTLPIYVIHLPLVAVLDAVLHDPLSSLGPAAQLAVAVLDPIVLVAAIVALCLLLHRILPSAWVFDLPARRSAEPPRAPAPDDRNASAQTMPLYSVRRPQAFPGPR</sequence>